<dbReference type="InterPro" id="IPR007842">
    <property type="entry name" value="HEPN_dom"/>
</dbReference>
<dbReference type="PANTHER" id="PTHR36565:SF1">
    <property type="entry name" value="UPF0332 PROTEIN TM_1000"/>
    <property type="match status" value="1"/>
</dbReference>
<reference evidence="3" key="1">
    <citation type="journal article" date="2021" name="Microb. Physiol.">
        <title>Proteogenomic Insights into the Physiology of Marine, Sulfate-Reducing, Filamentous Desulfonema limicola and Desulfonema magnum.</title>
        <authorList>
            <person name="Schnaars V."/>
            <person name="Wohlbrand L."/>
            <person name="Scheve S."/>
            <person name="Hinrichs C."/>
            <person name="Reinhardt R."/>
            <person name="Rabus R."/>
        </authorList>
    </citation>
    <scope>NUCLEOTIDE SEQUENCE</scope>
    <source>
        <strain evidence="3">4be13</strain>
    </source>
</reference>
<comment type="similarity">
    <text evidence="1">Belongs to the UPF0332 family.</text>
</comment>
<evidence type="ECO:0000313" key="4">
    <source>
        <dbReference type="Proteomes" id="UP000663722"/>
    </source>
</evidence>
<dbReference type="PANTHER" id="PTHR36565">
    <property type="entry name" value="UPF0332 PROTEIN TM_1000"/>
    <property type="match status" value="1"/>
</dbReference>
<dbReference type="RefSeq" id="WP_207682546.1">
    <property type="nucleotide sequence ID" value="NZ_CP061800.1"/>
</dbReference>
<gene>
    <name evidence="3" type="ORF">dnm_033280</name>
</gene>
<accession>A0A975GNW7</accession>
<dbReference type="Pfam" id="PF05168">
    <property type="entry name" value="HEPN"/>
    <property type="match status" value="1"/>
</dbReference>
<organism evidence="3 4">
    <name type="scientific">Desulfonema magnum</name>
    <dbReference type="NCBI Taxonomy" id="45655"/>
    <lineage>
        <taxon>Bacteria</taxon>
        <taxon>Pseudomonadati</taxon>
        <taxon>Thermodesulfobacteriota</taxon>
        <taxon>Desulfobacteria</taxon>
        <taxon>Desulfobacterales</taxon>
        <taxon>Desulfococcaceae</taxon>
        <taxon>Desulfonema</taxon>
    </lineage>
</organism>
<dbReference type="Proteomes" id="UP000663722">
    <property type="component" value="Chromosome"/>
</dbReference>
<dbReference type="EMBL" id="CP061800">
    <property type="protein sequence ID" value="QTA87298.1"/>
    <property type="molecule type" value="Genomic_DNA"/>
</dbReference>
<dbReference type="InterPro" id="IPR052226">
    <property type="entry name" value="UPF0332_toxin"/>
</dbReference>
<sequence>MINEFFEKAQENLKAAQILFEQKLYNASANRAYYAAFQMAVARLASQGVKNEKNSHSWIQANFNGEFIQKHKIYPGRMRSYLPDLLSVRNRADYKSESLSRKAASRQLHKAEEFIRTVKKEFAP</sequence>
<name>A0A975GNW7_9BACT</name>
<evidence type="ECO:0000313" key="3">
    <source>
        <dbReference type="EMBL" id="QTA87298.1"/>
    </source>
</evidence>
<protein>
    <submittedName>
        <fullName evidence="3">HEPN domain-containing protein</fullName>
    </submittedName>
</protein>
<evidence type="ECO:0000256" key="1">
    <source>
        <dbReference type="ARBA" id="ARBA00038248"/>
    </source>
</evidence>
<dbReference type="AlphaFoldDB" id="A0A975GNW7"/>
<dbReference type="KEGG" id="dmm:dnm_033280"/>
<evidence type="ECO:0000259" key="2">
    <source>
        <dbReference type="Pfam" id="PF05168"/>
    </source>
</evidence>
<dbReference type="Gene3D" id="1.20.120.330">
    <property type="entry name" value="Nucleotidyltransferases domain 2"/>
    <property type="match status" value="1"/>
</dbReference>
<feature type="domain" description="HEPN" evidence="2">
    <location>
        <begin position="4"/>
        <end position="120"/>
    </location>
</feature>
<keyword evidence="4" id="KW-1185">Reference proteome</keyword>
<proteinExistence type="inferred from homology"/>